<organism evidence="2 3">
    <name type="scientific">Elysia marginata</name>
    <dbReference type="NCBI Taxonomy" id="1093978"/>
    <lineage>
        <taxon>Eukaryota</taxon>
        <taxon>Metazoa</taxon>
        <taxon>Spiralia</taxon>
        <taxon>Lophotrochozoa</taxon>
        <taxon>Mollusca</taxon>
        <taxon>Gastropoda</taxon>
        <taxon>Heterobranchia</taxon>
        <taxon>Euthyneura</taxon>
        <taxon>Panpulmonata</taxon>
        <taxon>Sacoglossa</taxon>
        <taxon>Placobranchoidea</taxon>
        <taxon>Plakobranchidae</taxon>
        <taxon>Elysia</taxon>
    </lineage>
</organism>
<feature type="compositionally biased region" description="Acidic residues" evidence="1">
    <location>
        <begin position="55"/>
        <end position="67"/>
    </location>
</feature>
<feature type="region of interest" description="Disordered" evidence="1">
    <location>
        <begin position="51"/>
        <end position="78"/>
    </location>
</feature>
<keyword evidence="3" id="KW-1185">Reference proteome</keyword>
<evidence type="ECO:0000256" key="1">
    <source>
        <dbReference type="SAM" id="MobiDB-lite"/>
    </source>
</evidence>
<sequence length="97" mass="10921">MTNLDFSLPLWQQNIPYDKGGTEVATVHLANIQLSIVPFMLICDAAIKANRGEKDDDDDDGDAGYDDFNDHGDTFDDDDDDDVIMMVMMMIMMVVIR</sequence>
<comment type="caution">
    <text evidence="2">The sequence shown here is derived from an EMBL/GenBank/DDBJ whole genome shotgun (WGS) entry which is preliminary data.</text>
</comment>
<dbReference type="Proteomes" id="UP000762676">
    <property type="component" value="Unassembled WGS sequence"/>
</dbReference>
<protein>
    <submittedName>
        <fullName evidence="2">Uncharacterized protein</fullName>
    </submittedName>
</protein>
<gene>
    <name evidence="2" type="ORF">ElyMa_002986700</name>
</gene>
<evidence type="ECO:0000313" key="3">
    <source>
        <dbReference type="Proteomes" id="UP000762676"/>
    </source>
</evidence>
<dbReference type="EMBL" id="BMAT01006161">
    <property type="protein sequence ID" value="GFS07344.1"/>
    <property type="molecule type" value="Genomic_DNA"/>
</dbReference>
<reference evidence="2 3" key="1">
    <citation type="journal article" date="2021" name="Elife">
        <title>Chloroplast acquisition without the gene transfer in kleptoplastic sea slugs, Plakobranchus ocellatus.</title>
        <authorList>
            <person name="Maeda T."/>
            <person name="Takahashi S."/>
            <person name="Yoshida T."/>
            <person name="Shimamura S."/>
            <person name="Takaki Y."/>
            <person name="Nagai Y."/>
            <person name="Toyoda A."/>
            <person name="Suzuki Y."/>
            <person name="Arimoto A."/>
            <person name="Ishii H."/>
            <person name="Satoh N."/>
            <person name="Nishiyama T."/>
            <person name="Hasebe M."/>
            <person name="Maruyama T."/>
            <person name="Minagawa J."/>
            <person name="Obokata J."/>
            <person name="Shigenobu S."/>
        </authorList>
    </citation>
    <scope>NUCLEOTIDE SEQUENCE [LARGE SCALE GENOMIC DNA]</scope>
</reference>
<evidence type="ECO:0000313" key="2">
    <source>
        <dbReference type="EMBL" id="GFS07344.1"/>
    </source>
</evidence>
<proteinExistence type="predicted"/>
<accession>A0AAV4IDI0</accession>
<dbReference type="AlphaFoldDB" id="A0AAV4IDI0"/>
<name>A0AAV4IDI0_9GAST</name>